<gene>
    <name evidence="1" type="ORF">PCOR1329_LOCUS54667</name>
</gene>
<protein>
    <submittedName>
        <fullName evidence="1">Uncharacterized protein</fullName>
    </submittedName>
</protein>
<dbReference type="EMBL" id="CAUYUJ010016684">
    <property type="protein sequence ID" value="CAK0867811.1"/>
    <property type="molecule type" value="Genomic_DNA"/>
</dbReference>
<name>A0ABN9V4V8_9DINO</name>
<organism evidence="1 2">
    <name type="scientific">Prorocentrum cordatum</name>
    <dbReference type="NCBI Taxonomy" id="2364126"/>
    <lineage>
        <taxon>Eukaryota</taxon>
        <taxon>Sar</taxon>
        <taxon>Alveolata</taxon>
        <taxon>Dinophyceae</taxon>
        <taxon>Prorocentrales</taxon>
        <taxon>Prorocentraceae</taxon>
        <taxon>Prorocentrum</taxon>
    </lineage>
</organism>
<evidence type="ECO:0000313" key="2">
    <source>
        <dbReference type="Proteomes" id="UP001189429"/>
    </source>
</evidence>
<proteinExistence type="predicted"/>
<accession>A0ABN9V4V8</accession>
<reference evidence="1" key="1">
    <citation type="submission" date="2023-10" db="EMBL/GenBank/DDBJ databases">
        <authorList>
            <person name="Chen Y."/>
            <person name="Shah S."/>
            <person name="Dougan E. K."/>
            <person name="Thang M."/>
            <person name="Chan C."/>
        </authorList>
    </citation>
    <scope>NUCLEOTIDE SEQUENCE [LARGE SCALE GENOMIC DNA]</scope>
</reference>
<comment type="caution">
    <text evidence="1">The sequence shown here is derived from an EMBL/GenBank/DDBJ whole genome shotgun (WGS) entry which is preliminary data.</text>
</comment>
<evidence type="ECO:0000313" key="1">
    <source>
        <dbReference type="EMBL" id="CAK0867811.1"/>
    </source>
</evidence>
<dbReference type="Proteomes" id="UP001189429">
    <property type="component" value="Unassembled WGS sequence"/>
</dbReference>
<keyword evidence="2" id="KW-1185">Reference proteome</keyword>
<sequence length="145" mass="15568">MPYWFSRVLSVQSALCSRNPQPGQRQASSGMQLSLHHSATSLPFFFSRHCASAALSSSPIAAASWRAVLLHELRGQSGTYPQTAGGSVPALAARRAAVQGRATAVRTAEQELSWPSAFRCFEGVDGFRDCPTSPSLSLRMLGTTR</sequence>